<dbReference type="GO" id="GO:0046872">
    <property type="term" value="F:metal ion binding"/>
    <property type="evidence" value="ECO:0007669"/>
    <property type="project" value="InterPro"/>
</dbReference>
<gene>
    <name evidence="3" type="ORF">MtrunA17_Chr5g0424341</name>
</gene>
<dbReference type="Gramene" id="rna31282">
    <property type="protein sequence ID" value="RHN55978.1"/>
    <property type="gene ID" value="gene31282"/>
</dbReference>
<evidence type="ECO:0000256" key="1">
    <source>
        <dbReference type="SAM" id="Phobius"/>
    </source>
</evidence>
<name>A0A396HTZ5_MEDTR</name>
<evidence type="ECO:0000259" key="2">
    <source>
        <dbReference type="Pfam" id="PF07127"/>
    </source>
</evidence>
<feature type="domain" description="Late nodulin" evidence="2">
    <location>
        <begin position="1"/>
        <end position="25"/>
    </location>
</feature>
<reference evidence="3" key="1">
    <citation type="journal article" date="2018" name="Nat. Plants">
        <title>Whole-genome landscape of Medicago truncatula symbiotic genes.</title>
        <authorList>
            <person name="Pecrix Y."/>
            <person name="Gamas P."/>
            <person name="Carrere S."/>
        </authorList>
    </citation>
    <scope>NUCLEOTIDE SEQUENCE</scope>
    <source>
        <tissue evidence="3">Leaves</tissue>
    </source>
</reference>
<comment type="caution">
    <text evidence="3">The sequence shown here is derived from an EMBL/GenBank/DDBJ whole genome shotgun (WGS) entry which is preliminary data.</text>
</comment>
<keyword evidence="1" id="KW-0472">Membrane</keyword>
<proteinExistence type="predicted"/>
<organism evidence="3">
    <name type="scientific">Medicago truncatula</name>
    <name type="common">Barrel medic</name>
    <name type="synonym">Medicago tribuloides</name>
    <dbReference type="NCBI Taxonomy" id="3880"/>
    <lineage>
        <taxon>Eukaryota</taxon>
        <taxon>Viridiplantae</taxon>
        <taxon>Streptophyta</taxon>
        <taxon>Embryophyta</taxon>
        <taxon>Tracheophyta</taxon>
        <taxon>Spermatophyta</taxon>
        <taxon>Magnoliopsida</taxon>
        <taxon>eudicotyledons</taxon>
        <taxon>Gunneridae</taxon>
        <taxon>Pentapetalae</taxon>
        <taxon>rosids</taxon>
        <taxon>fabids</taxon>
        <taxon>Fabales</taxon>
        <taxon>Fabaceae</taxon>
        <taxon>Papilionoideae</taxon>
        <taxon>50 kb inversion clade</taxon>
        <taxon>NPAAA clade</taxon>
        <taxon>Hologalegina</taxon>
        <taxon>IRL clade</taxon>
        <taxon>Trifolieae</taxon>
        <taxon>Medicago</taxon>
    </lineage>
</organism>
<dbReference type="InterPro" id="IPR009810">
    <property type="entry name" value="Nodulin_late_dom"/>
</dbReference>
<feature type="transmembrane region" description="Helical" evidence="1">
    <location>
        <begin position="7"/>
        <end position="24"/>
    </location>
</feature>
<accession>A0A396HTZ5</accession>
<dbReference type="AlphaFoldDB" id="A0A396HTZ5"/>
<dbReference type="EMBL" id="PSQE01000005">
    <property type="protein sequence ID" value="RHN55978.1"/>
    <property type="molecule type" value="Genomic_DNA"/>
</dbReference>
<dbReference type="Pfam" id="PF07127">
    <property type="entry name" value="Nodulin_late"/>
    <property type="match status" value="1"/>
</dbReference>
<keyword evidence="1" id="KW-1133">Transmembrane helix</keyword>
<protein>
    <submittedName>
        <fullName evidence="3">Putative Late nodulin</fullName>
    </submittedName>
</protein>
<dbReference type="Proteomes" id="UP000265566">
    <property type="component" value="Chromosome 5"/>
</dbReference>
<sequence length="63" mass="7663">MAKTLKFSYPMILFIFLFLVAYKIEGNPYFDPFKSSFFTLWFGSYTNFISFFFFCKFFYCSTN</sequence>
<feature type="transmembrane region" description="Helical" evidence="1">
    <location>
        <begin position="36"/>
        <end position="59"/>
    </location>
</feature>
<evidence type="ECO:0000313" key="3">
    <source>
        <dbReference type="EMBL" id="RHN55978.1"/>
    </source>
</evidence>
<keyword evidence="1" id="KW-0812">Transmembrane</keyword>